<dbReference type="PANTHER" id="PTHR46124:SF2">
    <property type="entry name" value="D-AMINOACYL-TRNA DEACYLASE"/>
    <property type="match status" value="1"/>
</dbReference>
<evidence type="ECO:0000256" key="2">
    <source>
        <dbReference type="ARBA" id="ARBA00022801"/>
    </source>
</evidence>
<name>A0A7S8ID11_9CHLR</name>
<dbReference type="KEGG" id="pmet:G4Y79_14300"/>
<feature type="binding site" evidence="3">
    <location>
        <position position="158"/>
    </location>
    <ligand>
        <name>a divalent metal cation</name>
        <dbReference type="ChEBI" id="CHEBI:60240"/>
        <label>2</label>
    </ligand>
</feature>
<dbReference type="AlphaFoldDB" id="A0A7S8ID11"/>
<reference evidence="4 5" key="1">
    <citation type="submission" date="2020-02" db="EMBL/GenBank/DDBJ databases">
        <authorList>
            <person name="Zheng R.K."/>
            <person name="Sun C.M."/>
        </authorList>
    </citation>
    <scope>NUCLEOTIDE SEQUENCE [LARGE SCALE GENOMIC DNA]</scope>
    <source>
        <strain evidence="5">rifampicinis</strain>
    </source>
</reference>
<dbReference type="SUPFAM" id="SSF51556">
    <property type="entry name" value="Metallo-dependent hydrolases"/>
    <property type="match status" value="1"/>
</dbReference>
<accession>A0A7S8ID11</accession>
<evidence type="ECO:0000256" key="3">
    <source>
        <dbReference type="PIRSR" id="PIRSR005902-1"/>
    </source>
</evidence>
<dbReference type="Pfam" id="PF01026">
    <property type="entry name" value="TatD_DNase"/>
    <property type="match status" value="1"/>
</dbReference>
<evidence type="ECO:0000313" key="4">
    <source>
        <dbReference type="EMBL" id="QPC80879.1"/>
    </source>
</evidence>
<organism evidence="4 5">
    <name type="scientific">Phototrophicus methaneseepsis</name>
    <dbReference type="NCBI Taxonomy" id="2710758"/>
    <lineage>
        <taxon>Bacteria</taxon>
        <taxon>Bacillati</taxon>
        <taxon>Chloroflexota</taxon>
        <taxon>Candidatus Thermofontia</taxon>
        <taxon>Phototrophicales</taxon>
        <taxon>Phototrophicaceae</taxon>
        <taxon>Phototrophicus</taxon>
    </lineage>
</organism>
<dbReference type="RefSeq" id="WP_195168954.1">
    <property type="nucleotide sequence ID" value="NZ_CP062983.1"/>
</dbReference>
<gene>
    <name evidence="4" type="ORF">G4Y79_14300</name>
</gene>
<sequence length="262" mass="29201">MIDTHCHLNFESYDTDRDEILARAQEAGVDRIIIPSIETTTCQDVLNLAHAHEGIYAAVGVHPNDTANFNEATLQAVDDFSHQAKVVAIGEIGLDYHWDDSPKDRQHAALEAQLTLAAQRELPVIIHNRESSEDIMDVLEAWIPMLPASLQARPGVLHSFSAPPEIADRALEAGFYLGFTGPITFKKADELRSIAARVPLDRILVETDGPFLTPHPYRGKRNEPSYIPYMVERLASLHRITTEEMASITTENAERLFNLPST</sequence>
<dbReference type="NCBIfam" id="TIGR00010">
    <property type="entry name" value="YchF/TatD family DNA exonuclease"/>
    <property type="match status" value="1"/>
</dbReference>
<proteinExistence type="predicted"/>
<keyword evidence="2 4" id="KW-0378">Hydrolase</keyword>
<dbReference type="InterPro" id="IPR015991">
    <property type="entry name" value="TatD/YcfH-like"/>
</dbReference>
<protein>
    <submittedName>
        <fullName evidence="4">TatD family hydrolase</fullName>
    </submittedName>
</protein>
<dbReference type="GO" id="GO:0016788">
    <property type="term" value="F:hydrolase activity, acting on ester bonds"/>
    <property type="evidence" value="ECO:0007669"/>
    <property type="project" value="InterPro"/>
</dbReference>
<dbReference type="InterPro" id="IPR001130">
    <property type="entry name" value="TatD-like"/>
</dbReference>
<keyword evidence="1 3" id="KW-0479">Metal-binding</keyword>
<feature type="binding site" evidence="3">
    <location>
        <position position="7"/>
    </location>
    <ligand>
        <name>a divalent metal cation</name>
        <dbReference type="ChEBI" id="CHEBI:60240"/>
        <label>1</label>
    </ligand>
</feature>
<dbReference type="InterPro" id="IPR032466">
    <property type="entry name" value="Metal_Hydrolase"/>
</dbReference>
<feature type="binding site" evidence="3">
    <location>
        <position position="5"/>
    </location>
    <ligand>
        <name>a divalent metal cation</name>
        <dbReference type="ChEBI" id="CHEBI:60240"/>
        <label>1</label>
    </ligand>
</feature>
<dbReference type="InterPro" id="IPR018228">
    <property type="entry name" value="DNase_TatD-rel_CS"/>
</dbReference>
<feature type="binding site" evidence="3">
    <location>
        <position position="127"/>
    </location>
    <ligand>
        <name>a divalent metal cation</name>
        <dbReference type="ChEBI" id="CHEBI:60240"/>
        <label>2</label>
    </ligand>
</feature>
<dbReference type="PANTHER" id="PTHR46124">
    <property type="entry name" value="D-AMINOACYL-TRNA DEACYLASE"/>
    <property type="match status" value="1"/>
</dbReference>
<evidence type="ECO:0000256" key="1">
    <source>
        <dbReference type="ARBA" id="ARBA00022723"/>
    </source>
</evidence>
<dbReference type="PIRSF" id="PIRSF005902">
    <property type="entry name" value="DNase_TatD"/>
    <property type="match status" value="1"/>
</dbReference>
<feature type="binding site" evidence="3">
    <location>
        <position position="91"/>
    </location>
    <ligand>
        <name>a divalent metal cation</name>
        <dbReference type="ChEBI" id="CHEBI:60240"/>
        <label>1</label>
    </ligand>
</feature>
<evidence type="ECO:0000313" key="5">
    <source>
        <dbReference type="Proteomes" id="UP000594468"/>
    </source>
</evidence>
<dbReference type="Gene3D" id="3.20.20.140">
    <property type="entry name" value="Metal-dependent hydrolases"/>
    <property type="match status" value="1"/>
</dbReference>
<dbReference type="EMBL" id="CP062983">
    <property type="protein sequence ID" value="QPC80879.1"/>
    <property type="molecule type" value="Genomic_DNA"/>
</dbReference>
<dbReference type="Proteomes" id="UP000594468">
    <property type="component" value="Chromosome"/>
</dbReference>
<dbReference type="GO" id="GO:0046872">
    <property type="term" value="F:metal ion binding"/>
    <property type="evidence" value="ECO:0007669"/>
    <property type="project" value="UniProtKB-KW"/>
</dbReference>
<dbReference type="CDD" id="cd01310">
    <property type="entry name" value="TatD_DNAse"/>
    <property type="match status" value="1"/>
</dbReference>
<dbReference type="PROSITE" id="PS01137">
    <property type="entry name" value="TATD_1"/>
    <property type="match status" value="1"/>
</dbReference>
<dbReference type="GO" id="GO:0004536">
    <property type="term" value="F:DNA nuclease activity"/>
    <property type="evidence" value="ECO:0007669"/>
    <property type="project" value="InterPro"/>
</dbReference>
<feature type="binding site" evidence="3">
    <location>
        <position position="208"/>
    </location>
    <ligand>
        <name>a divalent metal cation</name>
        <dbReference type="ChEBI" id="CHEBI:60240"/>
        <label>1</label>
    </ligand>
</feature>
<dbReference type="FunFam" id="3.20.20.140:FF:000005">
    <property type="entry name" value="TatD family hydrolase"/>
    <property type="match status" value="1"/>
</dbReference>
<keyword evidence="5" id="KW-1185">Reference proteome</keyword>